<dbReference type="SUPFAM" id="SSF57959">
    <property type="entry name" value="Leucine zipper domain"/>
    <property type="match status" value="1"/>
</dbReference>
<dbReference type="SMART" id="SM00338">
    <property type="entry name" value="BRLZ"/>
    <property type="match status" value="1"/>
</dbReference>
<keyword evidence="7" id="KW-1185">Reference proteome</keyword>
<dbReference type="FunFam" id="1.20.5.170:FF:000036">
    <property type="entry name" value="ABSCISIC ACID-INSENSITIVE 5-like protein 2"/>
    <property type="match status" value="1"/>
</dbReference>
<dbReference type="GO" id="GO:0045893">
    <property type="term" value="P:positive regulation of DNA-templated transcription"/>
    <property type="evidence" value="ECO:0007669"/>
    <property type="project" value="InterPro"/>
</dbReference>
<evidence type="ECO:0000256" key="2">
    <source>
        <dbReference type="ARBA" id="ARBA00023125"/>
    </source>
</evidence>
<dbReference type="Proteomes" id="UP000515121">
    <property type="component" value="Unplaced"/>
</dbReference>
<dbReference type="InterPro" id="IPR043452">
    <property type="entry name" value="BZIP46-like"/>
</dbReference>
<keyword evidence="3" id="KW-0539">Nucleus</keyword>
<feature type="domain" description="BZIP" evidence="6">
    <location>
        <begin position="204"/>
        <end position="256"/>
    </location>
</feature>
<keyword evidence="2" id="KW-0238">DNA-binding</keyword>
<dbReference type="OrthoDB" id="644067at2759"/>
<dbReference type="GO" id="GO:0003677">
    <property type="term" value="F:DNA binding"/>
    <property type="evidence" value="ECO:0007669"/>
    <property type="project" value="UniProtKB-KW"/>
</dbReference>
<dbReference type="InterPro" id="IPR004827">
    <property type="entry name" value="bZIP"/>
</dbReference>
<protein>
    <submittedName>
        <fullName evidence="8">G-box-binding factor 4-like</fullName>
    </submittedName>
</protein>
<dbReference type="KEGG" id="dzi:111308671"/>
<accession>A0A6P6ADI9</accession>
<evidence type="ECO:0000256" key="4">
    <source>
        <dbReference type="SAM" id="Coils"/>
    </source>
</evidence>
<dbReference type="GeneID" id="111308671"/>
<dbReference type="Gene3D" id="1.20.5.170">
    <property type="match status" value="1"/>
</dbReference>
<evidence type="ECO:0000313" key="8">
    <source>
        <dbReference type="RefSeq" id="XP_022762927.1"/>
    </source>
</evidence>
<comment type="subcellular location">
    <subcellularLocation>
        <location evidence="1">Nucleus</location>
    </subcellularLocation>
</comment>
<evidence type="ECO:0000256" key="3">
    <source>
        <dbReference type="ARBA" id="ARBA00023242"/>
    </source>
</evidence>
<dbReference type="CDD" id="cd14707">
    <property type="entry name" value="bZIP_plant_BZIP46"/>
    <property type="match status" value="1"/>
</dbReference>
<name>A0A6P6ADI9_DURZI</name>
<dbReference type="RefSeq" id="XP_022762927.1">
    <property type="nucleotide sequence ID" value="XM_022907192.1"/>
</dbReference>
<evidence type="ECO:0000256" key="1">
    <source>
        <dbReference type="ARBA" id="ARBA00004123"/>
    </source>
</evidence>
<evidence type="ECO:0000259" key="6">
    <source>
        <dbReference type="PROSITE" id="PS50217"/>
    </source>
</evidence>
<reference evidence="8" key="1">
    <citation type="submission" date="2025-08" db="UniProtKB">
        <authorList>
            <consortium name="RefSeq"/>
        </authorList>
    </citation>
    <scope>IDENTIFICATION</scope>
    <source>
        <tissue evidence="8">Fruit stalk</tissue>
    </source>
</reference>
<dbReference type="Pfam" id="PF00170">
    <property type="entry name" value="bZIP_1"/>
    <property type="match status" value="1"/>
</dbReference>
<gene>
    <name evidence="8" type="primary">LOC111308671</name>
</gene>
<dbReference type="PANTHER" id="PTHR22952">
    <property type="entry name" value="CAMP-RESPONSE ELEMENT BINDING PROTEIN-RELATED"/>
    <property type="match status" value="1"/>
</dbReference>
<dbReference type="PANTHER" id="PTHR22952:SF392">
    <property type="entry name" value="BZIP TRANSCRIPTION FACTOR 12"/>
    <property type="match status" value="1"/>
</dbReference>
<dbReference type="PROSITE" id="PS00036">
    <property type="entry name" value="BZIP_BASIC"/>
    <property type="match status" value="1"/>
</dbReference>
<feature type="region of interest" description="Disordered" evidence="5">
    <location>
        <begin position="1"/>
        <end position="24"/>
    </location>
</feature>
<evidence type="ECO:0000313" key="7">
    <source>
        <dbReference type="Proteomes" id="UP000515121"/>
    </source>
</evidence>
<dbReference type="InterPro" id="IPR046347">
    <property type="entry name" value="bZIP_sf"/>
</dbReference>
<proteinExistence type="predicted"/>
<dbReference type="GO" id="GO:0005634">
    <property type="term" value="C:nucleus"/>
    <property type="evidence" value="ECO:0007669"/>
    <property type="project" value="UniProtKB-SubCell"/>
</dbReference>
<sequence length="286" mass="31699">MASSKVITTTSQTNPDLPRQQSLCSSPSTLLVDLQNQQNNQNLSQNGLDSMSMDDLLKNMYLSPPQPPTTSDAHQQFLGASITREGIFSIPKDVANKSVDEVWKDIVVGGGDQRQGGPSEEMTLEDFLTKAGAVREEDVGGVVNQVGVDAGVYTMDPVVINAGGSQFSAFGNNGGVDHRRLVPAGAGARGKRRAVEEPPLDKATQQKQRRMIKNRESAARSRERKQAHTVELESMVTQLEEENAQLLREEAELNKERFKQLMENLIPVEEKRRPPRVLRRVHSMQW</sequence>
<evidence type="ECO:0000256" key="5">
    <source>
        <dbReference type="SAM" id="MobiDB-lite"/>
    </source>
</evidence>
<feature type="coiled-coil region" evidence="4">
    <location>
        <begin position="222"/>
        <end position="264"/>
    </location>
</feature>
<dbReference type="AlphaFoldDB" id="A0A6P6ADI9"/>
<dbReference type="GO" id="GO:0003700">
    <property type="term" value="F:DNA-binding transcription factor activity"/>
    <property type="evidence" value="ECO:0007669"/>
    <property type="project" value="InterPro"/>
</dbReference>
<dbReference type="PROSITE" id="PS50217">
    <property type="entry name" value="BZIP"/>
    <property type="match status" value="1"/>
</dbReference>
<organism evidence="7 8">
    <name type="scientific">Durio zibethinus</name>
    <name type="common">Durian</name>
    <dbReference type="NCBI Taxonomy" id="66656"/>
    <lineage>
        <taxon>Eukaryota</taxon>
        <taxon>Viridiplantae</taxon>
        <taxon>Streptophyta</taxon>
        <taxon>Embryophyta</taxon>
        <taxon>Tracheophyta</taxon>
        <taxon>Spermatophyta</taxon>
        <taxon>Magnoliopsida</taxon>
        <taxon>eudicotyledons</taxon>
        <taxon>Gunneridae</taxon>
        <taxon>Pentapetalae</taxon>
        <taxon>rosids</taxon>
        <taxon>malvids</taxon>
        <taxon>Malvales</taxon>
        <taxon>Malvaceae</taxon>
        <taxon>Helicteroideae</taxon>
        <taxon>Durio</taxon>
    </lineage>
</organism>
<keyword evidence="4" id="KW-0175">Coiled coil</keyword>